<sequence length="939" mass="97352">MRRPAAYAALVLALNLLTPAGAADAPPPEEAPAVTAARAALERREHPRALDLLQGRLREEPGDQGARRLLVRTYLDLGQGPAAEQALEPLRGPGAAAGAAPVLAPADLADLGQALLLQGQFLRLIGSIDPGAAKGKDTRPRAELSALVGEAHLNLGELKAARVRLAEARTLDPENTRALYGLARLALTDKDRAGAAALVEQALAATPTDPKGLELKGDLAFLAGERETAEEAFGQAITHRPNPGTLYYKRAMVRIDLNAFPGAAADLREARAQVPDFLGLDLAEGMLALRRGDPQAAVPHLEAFLKSAPSNPQGIYLASLALAQTGRHAEALRHLRPLLEAKETTAEVAILQAEILLAQGRAREAEEALLPFTATAHPPALDQLIYRALVAQGRQAEAGEVLAQLAQQTPEQPAAALTLARDLAGGGDRAGARAQLERLLAAAPGNLEAGLTLAQLDLLEGAGAAALTRAQALAQAQPRDARVQTLLANALAATGDLPGARAAAERALADDPSAAGAALTLARLALQAGDLKAARAPLETLLRANATESTALVLLAALDVQDGKPEAATTRLRQGLAAAPQDLQLRLALIRLLVERQDPAEALAVLAAAPEDQAAGAPLLRARGLVELAAQRPAAALETFAQLTTLLPKSAEPLYLMVLARGVRGGPDAPDAMAEALSQALSLDPAHPLSAQAIRAAFAGQPHDAARTSLASRLTKVAPQAPALALEQARLAAARGDRQAVLEFARAAAAQAPADPVYRRALIQALYGAGEAAAARASADEWIAAHPRDLETRAVLAQVALGQGDTAAAIEQYRTILKDQPKNPLAQNNLAMLLLPTDPKAALPLAEAAYAAFPDRADVSDTLGAVLLALKEPARALPILERAAASGSTDPGLAYHLAAALAATGARERAQGLLKALAGEDFPERDAAAALLTRLQTRP</sequence>
<evidence type="ECO:0000313" key="2">
    <source>
        <dbReference type="EMBL" id="AUB82266.1"/>
    </source>
</evidence>
<feature type="chain" id="PRO_5014991908" evidence="1">
    <location>
        <begin position="23"/>
        <end position="939"/>
    </location>
</feature>
<dbReference type="SUPFAM" id="SSF48452">
    <property type="entry name" value="TPR-like"/>
    <property type="match status" value="4"/>
</dbReference>
<organism evidence="2 3">
    <name type="scientific">Candidatus Thiodictyon syntrophicum</name>
    <dbReference type="NCBI Taxonomy" id="1166950"/>
    <lineage>
        <taxon>Bacteria</taxon>
        <taxon>Pseudomonadati</taxon>
        <taxon>Pseudomonadota</taxon>
        <taxon>Gammaproteobacteria</taxon>
        <taxon>Chromatiales</taxon>
        <taxon>Chromatiaceae</taxon>
        <taxon>Thiodictyon</taxon>
    </lineage>
</organism>
<evidence type="ECO:0000313" key="3">
    <source>
        <dbReference type="Proteomes" id="UP000232638"/>
    </source>
</evidence>
<dbReference type="InterPro" id="IPR019734">
    <property type="entry name" value="TPR_rpt"/>
</dbReference>
<dbReference type="OrthoDB" id="5959200at2"/>
<dbReference type="Pfam" id="PF13432">
    <property type="entry name" value="TPR_16"/>
    <property type="match status" value="1"/>
</dbReference>
<proteinExistence type="predicted"/>
<gene>
    <name evidence="2" type="ORF">THSYN_15795</name>
</gene>
<accession>A0A2K8U9J8</accession>
<dbReference type="NCBIfam" id="TIGR02917">
    <property type="entry name" value="PEP_TPR_lipo"/>
    <property type="match status" value="1"/>
</dbReference>
<dbReference type="InterPro" id="IPR014266">
    <property type="entry name" value="PEP-CTERM_TPR_PrsT"/>
</dbReference>
<reference evidence="2 3" key="1">
    <citation type="submission" date="2017-03" db="EMBL/GenBank/DDBJ databases">
        <title>Complete genome sequence of Candidatus 'Thiodictyon syntrophicum' sp. nov. strain Cad16T, a photolithoautotroph purple sulfur bacterium isolated from an alpine meromictic lake.</title>
        <authorList>
            <person name="Luedin S.M."/>
            <person name="Pothier J.F."/>
            <person name="Danza F."/>
            <person name="Storelli N."/>
            <person name="Wittwer M."/>
            <person name="Tonolla M."/>
        </authorList>
    </citation>
    <scope>NUCLEOTIDE SEQUENCE [LARGE SCALE GENOMIC DNA]</scope>
    <source>
        <strain evidence="2 3">Cad16T</strain>
    </source>
</reference>
<dbReference type="Pfam" id="PF13429">
    <property type="entry name" value="TPR_15"/>
    <property type="match status" value="1"/>
</dbReference>
<name>A0A2K8U9J8_9GAMM</name>
<dbReference type="SMART" id="SM00028">
    <property type="entry name" value="TPR"/>
    <property type="match status" value="10"/>
</dbReference>
<dbReference type="RefSeq" id="WP_100920003.1">
    <property type="nucleotide sequence ID" value="NZ_CP020370.1"/>
</dbReference>
<keyword evidence="1" id="KW-0732">Signal</keyword>
<dbReference type="EMBL" id="CP020370">
    <property type="protein sequence ID" value="AUB82266.1"/>
    <property type="molecule type" value="Genomic_DNA"/>
</dbReference>
<dbReference type="Pfam" id="PF14559">
    <property type="entry name" value="TPR_19"/>
    <property type="match status" value="5"/>
</dbReference>
<dbReference type="AlphaFoldDB" id="A0A2K8U9J8"/>
<dbReference type="KEGG" id="tsy:THSYN_15795"/>
<feature type="signal peptide" evidence="1">
    <location>
        <begin position="1"/>
        <end position="22"/>
    </location>
</feature>
<dbReference type="PANTHER" id="PTHR12558">
    <property type="entry name" value="CELL DIVISION CYCLE 16,23,27"/>
    <property type="match status" value="1"/>
</dbReference>
<dbReference type="InterPro" id="IPR011990">
    <property type="entry name" value="TPR-like_helical_dom_sf"/>
</dbReference>
<dbReference type="Proteomes" id="UP000232638">
    <property type="component" value="Chromosome"/>
</dbReference>
<evidence type="ECO:0000256" key="1">
    <source>
        <dbReference type="SAM" id="SignalP"/>
    </source>
</evidence>
<dbReference type="Gene3D" id="1.25.40.10">
    <property type="entry name" value="Tetratricopeptide repeat domain"/>
    <property type="match status" value="4"/>
</dbReference>
<protein>
    <submittedName>
        <fullName evidence="2">Uncharacterized protein</fullName>
    </submittedName>
</protein>
<dbReference type="PANTHER" id="PTHR12558:SF13">
    <property type="entry name" value="CELL DIVISION CYCLE PROTEIN 27 HOMOLOG"/>
    <property type="match status" value="1"/>
</dbReference>
<keyword evidence="3" id="KW-1185">Reference proteome</keyword>